<evidence type="ECO:0000256" key="5">
    <source>
        <dbReference type="ARBA" id="ARBA00026215"/>
    </source>
</evidence>
<organism evidence="6">
    <name type="scientific">Chlamydomonas euryale</name>
    <dbReference type="NCBI Taxonomy" id="1486919"/>
    <lineage>
        <taxon>Eukaryota</taxon>
        <taxon>Viridiplantae</taxon>
        <taxon>Chlorophyta</taxon>
        <taxon>core chlorophytes</taxon>
        <taxon>Chlorophyceae</taxon>
        <taxon>CS clade</taxon>
        <taxon>Chlamydomonadales</taxon>
        <taxon>Chlamydomonadaceae</taxon>
        <taxon>Chlamydomonas</taxon>
    </lineage>
</organism>
<comment type="function">
    <text evidence="4">May be involved in photoreceptor outer segment disk morphogenesis.</text>
</comment>
<evidence type="ECO:0000256" key="1">
    <source>
        <dbReference type="ARBA" id="ARBA00004437"/>
    </source>
</evidence>
<evidence type="ECO:0000256" key="2">
    <source>
        <dbReference type="ARBA" id="ARBA00004496"/>
    </source>
</evidence>
<protein>
    <recommendedName>
        <fullName evidence="5">Cilia- and flagella-associated protein 418</fullName>
    </recommendedName>
</protein>
<name>A0A7R9YQK2_9CHLO</name>
<keyword evidence="3" id="KW-0963">Cytoplasm</keyword>
<evidence type="ECO:0000256" key="4">
    <source>
        <dbReference type="ARBA" id="ARBA00024819"/>
    </source>
</evidence>
<comment type="subcellular location">
    <subcellularLocation>
        <location evidence="2">Cytoplasm</location>
    </subcellularLocation>
    <subcellularLocation>
        <location evidence="1">Photoreceptor inner segment</location>
    </subcellularLocation>
</comment>
<gene>
    <name evidence="6" type="ORF">CEUR00632_LOCUS1026</name>
</gene>
<reference evidence="6" key="1">
    <citation type="submission" date="2021-01" db="EMBL/GenBank/DDBJ databases">
        <authorList>
            <person name="Corre E."/>
            <person name="Pelletier E."/>
            <person name="Niang G."/>
            <person name="Scheremetjew M."/>
            <person name="Finn R."/>
            <person name="Kale V."/>
            <person name="Holt S."/>
            <person name="Cochrane G."/>
            <person name="Meng A."/>
            <person name="Brown T."/>
            <person name="Cohen L."/>
        </authorList>
    </citation>
    <scope>NUCLEOTIDE SEQUENCE</scope>
    <source>
        <strain evidence="6">CCMP219</strain>
    </source>
</reference>
<dbReference type="PANTHER" id="PTHR33958:SF1">
    <property type="entry name" value="CILIA- AND FLAGELLA-ASSOCIATED PROTEIN 418"/>
    <property type="match status" value="1"/>
</dbReference>
<dbReference type="InterPro" id="IPR029239">
    <property type="entry name" value="CFAP418"/>
</dbReference>
<evidence type="ECO:0000313" key="6">
    <source>
        <dbReference type="EMBL" id="CAD8280991.1"/>
    </source>
</evidence>
<evidence type="ECO:0000256" key="3">
    <source>
        <dbReference type="ARBA" id="ARBA00022490"/>
    </source>
</evidence>
<accession>A0A7R9YQK2</accession>
<sequence>MGLFIGGAHTPQGRNGASAGVLNRCNNLRCTKCDFKVIWFDNQGWLDSVDYLFLRNNFPTADKLAAKLRRSPSTSAYCCQCSWRSATDAQRVGFGGEDLRWVCAGHDL</sequence>
<dbReference type="GO" id="GO:0005829">
    <property type="term" value="C:cytosol"/>
    <property type="evidence" value="ECO:0007669"/>
    <property type="project" value="TreeGrafter"/>
</dbReference>
<dbReference type="Pfam" id="PF14996">
    <property type="entry name" value="RMP"/>
    <property type="match status" value="1"/>
</dbReference>
<proteinExistence type="predicted"/>
<dbReference type="PANTHER" id="PTHR33958">
    <property type="entry name" value="PROTEIN C8ORF37"/>
    <property type="match status" value="1"/>
</dbReference>
<dbReference type="EMBL" id="HBEC01002150">
    <property type="protein sequence ID" value="CAD8280991.1"/>
    <property type="molecule type" value="Transcribed_RNA"/>
</dbReference>
<dbReference type="AlphaFoldDB" id="A0A7R9YQK2"/>